<comment type="caution">
    <text evidence="1">The sequence shown here is derived from an EMBL/GenBank/DDBJ whole genome shotgun (WGS) entry which is preliminary data.</text>
</comment>
<dbReference type="Proteomes" id="UP000887116">
    <property type="component" value="Unassembled WGS sequence"/>
</dbReference>
<keyword evidence="2" id="KW-1185">Reference proteome</keyword>
<protein>
    <submittedName>
        <fullName evidence="1">Uncharacterized protein</fullName>
    </submittedName>
</protein>
<proteinExistence type="predicted"/>
<organism evidence="1 2">
    <name type="scientific">Trichonephila clavata</name>
    <name type="common">Joro spider</name>
    <name type="synonym">Nephila clavata</name>
    <dbReference type="NCBI Taxonomy" id="2740835"/>
    <lineage>
        <taxon>Eukaryota</taxon>
        <taxon>Metazoa</taxon>
        <taxon>Ecdysozoa</taxon>
        <taxon>Arthropoda</taxon>
        <taxon>Chelicerata</taxon>
        <taxon>Arachnida</taxon>
        <taxon>Araneae</taxon>
        <taxon>Araneomorphae</taxon>
        <taxon>Entelegynae</taxon>
        <taxon>Araneoidea</taxon>
        <taxon>Nephilidae</taxon>
        <taxon>Trichonephila</taxon>
    </lineage>
</organism>
<name>A0A8X6IAH4_TRICU</name>
<dbReference type="EMBL" id="BMAO01011441">
    <property type="protein sequence ID" value="GFQ73710.1"/>
    <property type="molecule type" value="Genomic_DNA"/>
</dbReference>
<dbReference type="AlphaFoldDB" id="A0A8X6IAH4"/>
<evidence type="ECO:0000313" key="1">
    <source>
        <dbReference type="EMBL" id="GFQ73710.1"/>
    </source>
</evidence>
<sequence length="116" mass="13393">MGSCSTDFNQTADVRLHIEYRTCRTSTENLLGTSPSTSTGEIRAVDPTPQKIVEDDIQDDSNVQLDILNRNHLGSEYQNDFGLWRNITEDVRNFWCKRNSTAYQYFDNEFSVSCRQ</sequence>
<evidence type="ECO:0000313" key="2">
    <source>
        <dbReference type="Proteomes" id="UP000887116"/>
    </source>
</evidence>
<accession>A0A8X6IAH4</accession>
<reference evidence="1" key="1">
    <citation type="submission" date="2020-07" db="EMBL/GenBank/DDBJ databases">
        <title>Multicomponent nature underlies the extraordinary mechanical properties of spider dragline silk.</title>
        <authorList>
            <person name="Kono N."/>
            <person name="Nakamura H."/>
            <person name="Mori M."/>
            <person name="Yoshida Y."/>
            <person name="Ohtoshi R."/>
            <person name="Malay A.D."/>
            <person name="Moran D.A.P."/>
            <person name="Tomita M."/>
            <person name="Numata K."/>
            <person name="Arakawa K."/>
        </authorList>
    </citation>
    <scope>NUCLEOTIDE SEQUENCE</scope>
</reference>
<gene>
    <name evidence="1" type="ORF">TNCT_271701</name>
</gene>